<evidence type="ECO:0000313" key="3">
    <source>
        <dbReference type="Proteomes" id="UP000248857"/>
    </source>
</evidence>
<protein>
    <recommendedName>
        <fullName evidence="1">Serine aminopeptidase S33 domain-containing protein</fullName>
    </recommendedName>
</protein>
<dbReference type="PANTHER" id="PTHR37946:SF1">
    <property type="entry name" value="SLL1969 PROTEIN"/>
    <property type="match status" value="1"/>
</dbReference>
<dbReference type="Gene3D" id="3.40.50.1820">
    <property type="entry name" value="alpha/beta hydrolase"/>
    <property type="match status" value="1"/>
</dbReference>
<dbReference type="Pfam" id="PF12146">
    <property type="entry name" value="Hydrolase_4"/>
    <property type="match status" value="1"/>
</dbReference>
<organism evidence="2 3">
    <name type="scientific">Acaryochloris thomasi RCC1774</name>
    <dbReference type="NCBI Taxonomy" id="1764569"/>
    <lineage>
        <taxon>Bacteria</taxon>
        <taxon>Bacillati</taxon>
        <taxon>Cyanobacteriota</taxon>
        <taxon>Cyanophyceae</taxon>
        <taxon>Acaryochloridales</taxon>
        <taxon>Acaryochloridaceae</taxon>
        <taxon>Acaryochloris</taxon>
        <taxon>Acaryochloris thomasi</taxon>
    </lineage>
</organism>
<proteinExistence type="predicted"/>
<dbReference type="Proteomes" id="UP000248857">
    <property type="component" value="Unassembled WGS sequence"/>
</dbReference>
<dbReference type="SUPFAM" id="SSF53474">
    <property type="entry name" value="alpha/beta-Hydrolases"/>
    <property type="match status" value="1"/>
</dbReference>
<name>A0A2W1JHI0_9CYAN</name>
<sequence length="298" mass="33647">MLQESPQHIIYTQHGWADDHRHIEYLATQLAAPTSKIVAPNLGYWRTWLRIEPLIDRVDAIATQTHAQHPHTPMRIIGHSMGGLIWLEVLHRHPEWWPQVESLVLVGSPVGGADLARMIDPFGWGIGIARDLGKSRRGIGVAIASKIPTLIIRGNVDGGSDGTITSCSTQLRHAAVAELPGLSHPALRHHLQVSDTIREFWRDSAQFQCDTCDITAQLIERLQNIEGMTDAHQRDFYRAKVWLKLPNGITLRTWKNPLGIPHIFAASPQGQYLYGGFVGWLHTQKFWQSLREIEQEYS</sequence>
<dbReference type="InterPro" id="IPR029058">
    <property type="entry name" value="AB_hydrolase_fold"/>
</dbReference>
<dbReference type="RefSeq" id="WP_110986410.1">
    <property type="nucleotide sequence ID" value="NZ_CAWNWM010000007.1"/>
</dbReference>
<dbReference type="OrthoDB" id="528836at2"/>
<comment type="caution">
    <text evidence="2">The sequence shown here is derived from an EMBL/GenBank/DDBJ whole genome shotgun (WGS) entry which is preliminary data.</text>
</comment>
<dbReference type="AlphaFoldDB" id="A0A2W1JHI0"/>
<gene>
    <name evidence="2" type="ORF">C1752_02705</name>
</gene>
<accession>A0A2W1JHI0</accession>
<reference evidence="2 3" key="1">
    <citation type="journal article" date="2018" name="Sci. Rep.">
        <title>A novel species of the marine cyanobacterium Acaryochloris with a unique pigment content and lifestyle.</title>
        <authorList>
            <person name="Partensky F."/>
            <person name="Six C."/>
            <person name="Ratin M."/>
            <person name="Garczarek L."/>
            <person name="Vaulot D."/>
            <person name="Probert I."/>
            <person name="Calteau A."/>
            <person name="Gourvil P."/>
            <person name="Marie D."/>
            <person name="Grebert T."/>
            <person name="Bouchier C."/>
            <person name="Le Panse S."/>
            <person name="Gachenot M."/>
            <person name="Rodriguez F."/>
            <person name="Garrido J.L."/>
        </authorList>
    </citation>
    <scope>NUCLEOTIDE SEQUENCE [LARGE SCALE GENOMIC DNA]</scope>
    <source>
        <strain evidence="2 3">RCC1774</strain>
    </source>
</reference>
<keyword evidence="3" id="KW-1185">Reference proteome</keyword>
<dbReference type="InterPro" id="IPR022742">
    <property type="entry name" value="Hydrolase_4"/>
</dbReference>
<feature type="domain" description="Serine aminopeptidase S33" evidence="1">
    <location>
        <begin position="9"/>
        <end position="113"/>
    </location>
</feature>
<dbReference type="EMBL" id="PQWO01000007">
    <property type="protein sequence ID" value="PZD73023.1"/>
    <property type="molecule type" value="Genomic_DNA"/>
</dbReference>
<evidence type="ECO:0000259" key="1">
    <source>
        <dbReference type="Pfam" id="PF12146"/>
    </source>
</evidence>
<evidence type="ECO:0000313" key="2">
    <source>
        <dbReference type="EMBL" id="PZD73023.1"/>
    </source>
</evidence>
<dbReference type="PANTHER" id="PTHR37946">
    <property type="entry name" value="SLL1969 PROTEIN"/>
    <property type="match status" value="1"/>
</dbReference>